<dbReference type="InterPro" id="IPR026960">
    <property type="entry name" value="RVT-Znf"/>
</dbReference>
<comment type="caution">
    <text evidence="2">The sequence shown here is derived from an EMBL/GenBank/DDBJ whole genome shotgun (WGS) entry which is preliminary data.</text>
</comment>
<dbReference type="EMBL" id="BQNB010015370">
    <property type="protein sequence ID" value="GJT39229.1"/>
    <property type="molecule type" value="Genomic_DNA"/>
</dbReference>
<evidence type="ECO:0000313" key="3">
    <source>
        <dbReference type="Proteomes" id="UP001151760"/>
    </source>
</evidence>
<dbReference type="GO" id="GO:0003964">
    <property type="term" value="F:RNA-directed DNA polymerase activity"/>
    <property type="evidence" value="ECO:0007669"/>
    <property type="project" value="UniProtKB-KW"/>
</dbReference>
<evidence type="ECO:0000259" key="1">
    <source>
        <dbReference type="Pfam" id="PF13966"/>
    </source>
</evidence>
<reference evidence="2" key="2">
    <citation type="submission" date="2022-01" db="EMBL/GenBank/DDBJ databases">
        <authorList>
            <person name="Yamashiro T."/>
            <person name="Shiraishi A."/>
            <person name="Satake H."/>
            <person name="Nakayama K."/>
        </authorList>
    </citation>
    <scope>NUCLEOTIDE SEQUENCE</scope>
</reference>
<dbReference type="Proteomes" id="UP001151760">
    <property type="component" value="Unassembled WGS sequence"/>
</dbReference>
<keyword evidence="3" id="KW-1185">Reference proteome</keyword>
<accession>A0ABQ5DJT8</accession>
<name>A0ABQ5DJT8_9ASTR</name>
<evidence type="ECO:0000313" key="2">
    <source>
        <dbReference type="EMBL" id="GJT39229.1"/>
    </source>
</evidence>
<keyword evidence="2" id="KW-0695">RNA-directed DNA polymerase</keyword>
<gene>
    <name evidence="2" type="ORF">Tco_0939094</name>
</gene>
<reference evidence="2" key="1">
    <citation type="journal article" date="2022" name="Int. J. Mol. Sci.">
        <title>Draft Genome of Tanacetum Coccineum: Genomic Comparison of Closely Related Tanacetum-Family Plants.</title>
        <authorList>
            <person name="Yamashiro T."/>
            <person name="Shiraishi A."/>
            <person name="Nakayama K."/>
            <person name="Satake H."/>
        </authorList>
    </citation>
    <scope>NUCLEOTIDE SEQUENCE</scope>
</reference>
<keyword evidence="2" id="KW-0808">Transferase</keyword>
<dbReference type="PANTHER" id="PTHR33116:SF84">
    <property type="entry name" value="RNA-DIRECTED DNA POLYMERASE"/>
    <property type="match status" value="1"/>
</dbReference>
<sequence>MKFNQLLASDKKRTLRLVLVRLADEDALRESDRKASQLARPTPGRNSSSSCVINFWFCVLDLRGKIKRNVRKVLGNGKNTNVWYDQWSSVGTLSDMVNNRDYMMQGSKMAVKRKLQTQDRMMAWNNNNDMKCPLCKKVNDSHNHLLFECDFSRIIWEDLKVKMEEKSLSNNWDALINQYAGSVCNNSIRSILKRIVFATAVYNIWKERNNRLFAGKVKDDKIVLKIISENVKLQLLGLKVKKTSNVERIASNWDIKLNYKS</sequence>
<dbReference type="Pfam" id="PF13966">
    <property type="entry name" value="zf-RVT"/>
    <property type="match status" value="1"/>
</dbReference>
<protein>
    <submittedName>
        <fullName evidence="2">RNA-directed DNA polymerase, eukaryota, reverse transcriptase zinc-binding domain protein</fullName>
    </submittedName>
</protein>
<feature type="domain" description="Reverse transcriptase zinc-binding" evidence="1">
    <location>
        <begin position="109"/>
        <end position="156"/>
    </location>
</feature>
<proteinExistence type="predicted"/>
<keyword evidence="2" id="KW-0548">Nucleotidyltransferase</keyword>
<dbReference type="PANTHER" id="PTHR33116">
    <property type="entry name" value="REVERSE TRANSCRIPTASE ZINC-BINDING DOMAIN-CONTAINING PROTEIN-RELATED-RELATED"/>
    <property type="match status" value="1"/>
</dbReference>
<organism evidence="2 3">
    <name type="scientific">Tanacetum coccineum</name>
    <dbReference type="NCBI Taxonomy" id="301880"/>
    <lineage>
        <taxon>Eukaryota</taxon>
        <taxon>Viridiplantae</taxon>
        <taxon>Streptophyta</taxon>
        <taxon>Embryophyta</taxon>
        <taxon>Tracheophyta</taxon>
        <taxon>Spermatophyta</taxon>
        <taxon>Magnoliopsida</taxon>
        <taxon>eudicotyledons</taxon>
        <taxon>Gunneridae</taxon>
        <taxon>Pentapetalae</taxon>
        <taxon>asterids</taxon>
        <taxon>campanulids</taxon>
        <taxon>Asterales</taxon>
        <taxon>Asteraceae</taxon>
        <taxon>Asteroideae</taxon>
        <taxon>Anthemideae</taxon>
        <taxon>Anthemidinae</taxon>
        <taxon>Tanacetum</taxon>
    </lineage>
</organism>